<evidence type="ECO:0000256" key="5">
    <source>
        <dbReference type="PROSITE-ProRule" id="PRU00283"/>
    </source>
</evidence>
<dbReference type="GO" id="GO:0007018">
    <property type="term" value="P:microtubule-based movement"/>
    <property type="evidence" value="ECO:0007669"/>
    <property type="project" value="InterPro"/>
</dbReference>
<reference evidence="8" key="3">
    <citation type="submission" date="2025-09" db="UniProtKB">
        <authorList>
            <consortium name="Ensembl"/>
        </authorList>
    </citation>
    <scope>IDENTIFICATION</scope>
</reference>
<comment type="subcellular location">
    <subcellularLocation>
        <location evidence="1">Cytoplasm</location>
        <location evidence="1">Cytoskeleton</location>
    </subcellularLocation>
</comment>
<dbReference type="InterPro" id="IPR001752">
    <property type="entry name" value="Kinesin_motor_dom"/>
</dbReference>
<dbReference type="STRING" id="62062.ENSHHUP00000013915"/>
<dbReference type="GO" id="GO:0003777">
    <property type="term" value="F:microtubule motor activity"/>
    <property type="evidence" value="ECO:0007669"/>
    <property type="project" value="InterPro"/>
</dbReference>
<keyword evidence="4" id="KW-0206">Cytoskeleton</keyword>
<dbReference type="Pfam" id="PF00225">
    <property type="entry name" value="Kinesin"/>
    <property type="match status" value="1"/>
</dbReference>
<accession>A0A4W5KUA2</accession>
<dbReference type="PANTHER" id="PTHR47971:SF20">
    <property type="entry name" value="KINESIN-LIKE PROTEIN KIF24"/>
    <property type="match status" value="1"/>
</dbReference>
<dbReference type="InterPro" id="IPR027417">
    <property type="entry name" value="P-loop_NTPase"/>
</dbReference>
<evidence type="ECO:0000256" key="3">
    <source>
        <dbReference type="ARBA" id="ARBA00022840"/>
    </source>
</evidence>
<comment type="similarity">
    <text evidence="5">Belongs to the TRAFAC class myosin-kinesin ATPase superfamily. Kinesin family.</text>
</comment>
<keyword evidence="9" id="KW-1185">Reference proteome</keyword>
<dbReference type="GO" id="GO:0005524">
    <property type="term" value="F:ATP binding"/>
    <property type="evidence" value="ECO:0007669"/>
    <property type="project" value="UniProtKB-UniRule"/>
</dbReference>
<keyword evidence="3 5" id="KW-0067">ATP-binding</keyword>
<dbReference type="PANTHER" id="PTHR47971">
    <property type="entry name" value="KINESIN-RELATED PROTEIN 6"/>
    <property type="match status" value="1"/>
</dbReference>
<evidence type="ECO:0000256" key="6">
    <source>
        <dbReference type="SAM" id="MobiDB-lite"/>
    </source>
</evidence>
<dbReference type="GeneTree" id="ENSGT00940000154046"/>
<feature type="domain" description="Kinesin motor" evidence="7">
    <location>
        <begin position="252"/>
        <end position="441"/>
    </location>
</feature>
<evidence type="ECO:0000313" key="8">
    <source>
        <dbReference type="Ensembl" id="ENSHHUP00000013915.1"/>
    </source>
</evidence>
<evidence type="ECO:0000313" key="9">
    <source>
        <dbReference type="Proteomes" id="UP000314982"/>
    </source>
</evidence>
<keyword evidence="2 5" id="KW-0547">Nucleotide-binding</keyword>
<reference evidence="8" key="2">
    <citation type="submission" date="2025-08" db="UniProtKB">
        <authorList>
            <consortium name="Ensembl"/>
        </authorList>
    </citation>
    <scope>IDENTIFICATION</scope>
</reference>
<evidence type="ECO:0000256" key="4">
    <source>
        <dbReference type="ARBA" id="ARBA00023212"/>
    </source>
</evidence>
<dbReference type="InterPro" id="IPR036961">
    <property type="entry name" value="Kinesin_motor_dom_sf"/>
</dbReference>
<feature type="region of interest" description="Disordered" evidence="6">
    <location>
        <begin position="98"/>
        <end position="183"/>
    </location>
</feature>
<proteinExistence type="inferred from homology"/>
<dbReference type="GO" id="GO:0007019">
    <property type="term" value="P:microtubule depolymerization"/>
    <property type="evidence" value="ECO:0007669"/>
    <property type="project" value="TreeGrafter"/>
</dbReference>
<dbReference type="InterPro" id="IPR013761">
    <property type="entry name" value="SAM/pointed_sf"/>
</dbReference>
<sequence>MTSCLYECLREVGLQRHYPCFTAMGLRRAGHLSLLTMGDYSSLGVHSMGDRARLFHLVQLVKSLEEEEEDDHGGHDDDRVVITTKTFTSDSKVPTCRQLDFDGDGRSSEPKRRWLSDYDSHRGAGVHTFPSLNTGVKPQPRCDLSRGSPTHRTQISGTPRHSCPHKQTVRRTTMHRSNSKVTHRQSVCIYKEGTTITIGSRPRPEVCREADGTSRRTDEPTYMYTSRRTLGCNYGLPLSCPVSTRKEAVEQRISVCVRKRPLTYAENRRGEADVVTAHDGDSVVVHESKEAVDLTQYILQHRFFYDEVFGEESSNVDVYLKTAFPLIQHVLNGGKATCFAYGQTGAGKTHTMQGCPPQRQGLYALAARDIFTQLHSTQDRGNSTVPSHVYVYVSFFEIYCGQLYDLLDRRKRLFAREDGHQVVQIAGLREVKVESVNSLLE</sequence>
<evidence type="ECO:0000256" key="1">
    <source>
        <dbReference type="ARBA" id="ARBA00004245"/>
    </source>
</evidence>
<dbReference type="AlphaFoldDB" id="A0A4W5KUA2"/>
<feature type="binding site" evidence="5">
    <location>
        <begin position="342"/>
        <end position="349"/>
    </location>
    <ligand>
        <name>ATP</name>
        <dbReference type="ChEBI" id="CHEBI:30616"/>
    </ligand>
</feature>
<evidence type="ECO:0000256" key="2">
    <source>
        <dbReference type="ARBA" id="ARBA00022741"/>
    </source>
</evidence>
<dbReference type="SMART" id="SM00129">
    <property type="entry name" value="KISc"/>
    <property type="match status" value="1"/>
</dbReference>
<keyword evidence="5" id="KW-0505">Motor protein</keyword>
<dbReference type="SUPFAM" id="SSF52540">
    <property type="entry name" value="P-loop containing nucleoside triphosphate hydrolases"/>
    <property type="match status" value="1"/>
</dbReference>
<feature type="compositionally biased region" description="Basic residues" evidence="6">
    <location>
        <begin position="162"/>
        <end position="183"/>
    </location>
</feature>
<dbReference type="PROSITE" id="PS50067">
    <property type="entry name" value="KINESIN_MOTOR_2"/>
    <property type="match status" value="1"/>
</dbReference>
<keyword evidence="4" id="KW-0963">Cytoplasm</keyword>
<dbReference type="Proteomes" id="UP000314982">
    <property type="component" value="Unassembled WGS sequence"/>
</dbReference>
<dbReference type="InterPro" id="IPR027640">
    <property type="entry name" value="Kinesin-like_fam"/>
</dbReference>
<protein>
    <recommendedName>
        <fullName evidence="7">Kinesin motor domain-containing protein</fullName>
    </recommendedName>
</protein>
<feature type="compositionally biased region" description="Basic and acidic residues" evidence="6">
    <location>
        <begin position="99"/>
        <end position="122"/>
    </location>
</feature>
<dbReference type="GO" id="GO:0008017">
    <property type="term" value="F:microtubule binding"/>
    <property type="evidence" value="ECO:0007669"/>
    <property type="project" value="InterPro"/>
</dbReference>
<dbReference type="GO" id="GO:0005874">
    <property type="term" value="C:microtubule"/>
    <property type="evidence" value="ECO:0007669"/>
    <property type="project" value="TreeGrafter"/>
</dbReference>
<dbReference type="SUPFAM" id="SSF47769">
    <property type="entry name" value="SAM/Pointed domain"/>
    <property type="match status" value="1"/>
</dbReference>
<dbReference type="Ensembl" id="ENSHHUT00000014376.1">
    <property type="protein sequence ID" value="ENSHHUP00000013915.1"/>
    <property type="gene ID" value="ENSHHUG00000008592.1"/>
</dbReference>
<name>A0A4W5KUA2_9TELE</name>
<organism evidence="8 9">
    <name type="scientific">Hucho hucho</name>
    <name type="common">huchen</name>
    <dbReference type="NCBI Taxonomy" id="62062"/>
    <lineage>
        <taxon>Eukaryota</taxon>
        <taxon>Metazoa</taxon>
        <taxon>Chordata</taxon>
        <taxon>Craniata</taxon>
        <taxon>Vertebrata</taxon>
        <taxon>Euteleostomi</taxon>
        <taxon>Actinopterygii</taxon>
        <taxon>Neopterygii</taxon>
        <taxon>Teleostei</taxon>
        <taxon>Protacanthopterygii</taxon>
        <taxon>Salmoniformes</taxon>
        <taxon>Salmonidae</taxon>
        <taxon>Salmoninae</taxon>
        <taxon>Hucho</taxon>
    </lineage>
</organism>
<feature type="compositionally biased region" description="Polar residues" evidence="6">
    <location>
        <begin position="147"/>
        <end position="159"/>
    </location>
</feature>
<evidence type="ECO:0000259" key="7">
    <source>
        <dbReference type="PROSITE" id="PS50067"/>
    </source>
</evidence>
<reference evidence="9" key="1">
    <citation type="submission" date="2018-06" db="EMBL/GenBank/DDBJ databases">
        <title>Genome assembly of Danube salmon.</title>
        <authorList>
            <person name="Macqueen D.J."/>
            <person name="Gundappa M.K."/>
        </authorList>
    </citation>
    <scope>NUCLEOTIDE SEQUENCE [LARGE SCALE GENOMIC DNA]</scope>
</reference>
<dbReference type="Gene3D" id="3.40.850.10">
    <property type="entry name" value="Kinesin motor domain"/>
    <property type="match status" value="1"/>
</dbReference>